<dbReference type="PRINTS" id="PR01467">
    <property type="entry name" value="ARGREPRESSOR"/>
</dbReference>
<evidence type="ECO:0000256" key="6">
    <source>
        <dbReference type="ARBA" id="ARBA00023125"/>
    </source>
</evidence>
<evidence type="ECO:0000256" key="1">
    <source>
        <dbReference type="ARBA" id="ARBA00004496"/>
    </source>
</evidence>
<dbReference type="UniPathway" id="UPA00068"/>
<keyword evidence="6 8" id="KW-0238">DNA-binding</keyword>
<feature type="region of interest" description="Disordered" evidence="10">
    <location>
        <begin position="1"/>
        <end position="34"/>
    </location>
</feature>
<evidence type="ECO:0000259" key="12">
    <source>
        <dbReference type="Pfam" id="PF02863"/>
    </source>
</evidence>
<comment type="function">
    <text evidence="8">Regulates arginine biosynthesis genes.</text>
</comment>
<comment type="pathway">
    <text evidence="8">Amino-acid biosynthesis; L-arginine biosynthesis [regulation].</text>
</comment>
<keyword evidence="8" id="KW-0028">Amino-acid biosynthesis</keyword>
<dbReference type="RefSeq" id="WP_179642646.1">
    <property type="nucleotide sequence ID" value="NZ_BAAAYY010000052.1"/>
</dbReference>
<dbReference type="EMBL" id="JACCCC010000001">
    <property type="protein sequence ID" value="NYE46562.1"/>
    <property type="molecule type" value="Genomic_DNA"/>
</dbReference>
<dbReference type="GO" id="GO:0003677">
    <property type="term" value="F:DNA binding"/>
    <property type="evidence" value="ECO:0007669"/>
    <property type="project" value="UniProtKB-KW"/>
</dbReference>
<dbReference type="Gene3D" id="3.30.1360.40">
    <property type="match status" value="1"/>
</dbReference>
<keyword evidence="4 8" id="KW-0678">Repressor</keyword>
<proteinExistence type="inferred from homology"/>
<evidence type="ECO:0000256" key="4">
    <source>
        <dbReference type="ARBA" id="ARBA00022491"/>
    </source>
</evidence>
<dbReference type="InterPro" id="IPR001669">
    <property type="entry name" value="Arg_repress"/>
</dbReference>
<dbReference type="AlphaFoldDB" id="A0A852TUL8"/>
<evidence type="ECO:0000313" key="13">
    <source>
        <dbReference type="EMBL" id="NYE46562.1"/>
    </source>
</evidence>
<organism evidence="13 14">
    <name type="scientific">Spinactinospora alkalitolerans</name>
    <dbReference type="NCBI Taxonomy" id="687207"/>
    <lineage>
        <taxon>Bacteria</taxon>
        <taxon>Bacillati</taxon>
        <taxon>Actinomycetota</taxon>
        <taxon>Actinomycetes</taxon>
        <taxon>Streptosporangiales</taxon>
        <taxon>Nocardiopsidaceae</taxon>
        <taxon>Spinactinospora</taxon>
    </lineage>
</organism>
<evidence type="ECO:0000256" key="7">
    <source>
        <dbReference type="ARBA" id="ARBA00023163"/>
    </source>
</evidence>
<dbReference type="GO" id="GO:0005737">
    <property type="term" value="C:cytoplasm"/>
    <property type="evidence" value="ECO:0007669"/>
    <property type="project" value="UniProtKB-SubCell"/>
</dbReference>
<dbReference type="Pfam" id="PF01316">
    <property type="entry name" value="Arg_repressor"/>
    <property type="match status" value="1"/>
</dbReference>
<dbReference type="HAMAP" id="MF_00173">
    <property type="entry name" value="Arg_repressor"/>
    <property type="match status" value="1"/>
</dbReference>
<dbReference type="PANTHER" id="PTHR34471">
    <property type="entry name" value="ARGININE REPRESSOR"/>
    <property type="match status" value="1"/>
</dbReference>
<dbReference type="GO" id="GO:0034618">
    <property type="term" value="F:arginine binding"/>
    <property type="evidence" value="ECO:0007669"/>
    <property type="project" value="InterPro"/>
</dbReference>
<gene>
    <name evidence="8" type="primary">argR</name>
    <name evidence="13" type="ORF">HDA32_001682</name>
</gene>
<evidence type="ECO:0000259" key="11">
    <source>
        <dbReference type="Pfam" id="PF01316"/>
    </source>
</evidence>
<keyword evidence="3 8" id="KW-0963">Cytoplasm</keyword>
<feature type="compositionally biased region" description="Basic and acidic residues" evidence="10">
    <location>
        <begin position="1"/>
        <end position="13"/>
    </location>
</feature>
<keyword evidence="7 8" id="KW-0804">Transcription</keyword>
<accession>A0A852TUL8</accession>
<dbReference type="SUPFAM" id="SSF46785">
    <property type="entry name" value="Winged helix' DNA-binding domain"/>
    <property type="match status" value="1"/>
</dbReference>
<comment type="caution">
    <text evidence="13">The sequence shown here is derived from an EMBL/GenBank/DDBJ whole genome shotgun (WGS) entry which is preliminary data.</text>
</comment>
<reference evidence="13 14" key="1">
    <citation type="submission" date="2020-07" db="EMBL/GenBank/DDBJ databases">
        <title>Sequencing the genomes of 1000 actinobacteria strains.</title>
        <authorList>
            <person name="Klenk H.-P."/>
        </authorList>
    </citation>
    <scope>NUCLEOTIDE SEQUENCE [LARGE SCALE GENOMIC DNA]</scope>
    <source>
        <strain evidence="13 14">CXB654</strain>
    </source>
</reference>
<evidence type="ECO:0000256" key="9">
    <source>
        <dbReference type="NCBIfam" id="TIGR01529"/>
    </source>
</evidence>
<dbReference type="Proteomes" id="UP000589036">
    <property type="component" value="Unassembled WGS sequence"/>
</dbReference>
<keyword evidence="5 8" id="KW-0805">Transcription regulation</keyword>
<dbReference type="InterPro" id="IPR020900">
    <property type="entry name" value="Arg_repress_DNA-bd"/>
</dbReference>
<dbReference type="PANTHER" id="PTHR34471:SF1">
    <property type="entry name" value="ARGININE REPRESSOR"/>
    <property type="match status" value="1"/>
</dbReference>
<feature type="domain" description="Arginine repressor C-terminal" evidence="12">
    <location>
        <begin position="134"/>
        <end position="198"/>
    </location>
</feature>
<dbReference type="GO" id="GO:0051259">
    <property type="term" value="P:protein complex oligomerization"/>
    <property type="evidence" value="ECO:0007669"/>
    <property type="project" value="InterPro"/>
</dbReference>
<evidence type="ECO:0000256" key="8">
    <source>
        <dbReference type="HAMAP-Rule" id="MF_00173"/>
    </source>
</evidence>
<dbReference type="GO" id="GO:0006526">
    <property type="term" value="P:L-arginine biosynthetic process"/>
    <property type="evidence" value="ECO:0007669"/>
    <property type="project" value="UniProtKB-UniPathway"/>
</dbReference>
<feature type="domain" description="Arginine repressor DNA-binding" evidence="11">
    <location>
        <begin position="41"/>
        <end position="107"/>
    </location>
</feature>
<protein>
    <recommendedName>
        <fullName evidence="8 9">Arginine repressor</fullName>
    </recommendedName>
</protein>
<dbReference type="Pfam" id="PF02863">
    <property type="entry name" value="Arg_repressor_C"/>
    <property type="match status" value="1"/>
</dbReference>
<evidence type="ECO:0000256" key="10">
    <source>
        <dbReference type="SAM" id="MobiDB-lite"/>
    </source>
</evidence>
<evidence type="ECO:0000313" key="14">
    <source>
        <dbReference type="Proteomes" id="UP000589036"/>
    </source>
</evidence>
<dbReference type="GO" id="GO:0003700">
    <property type="term" value="F:DNA-binding transcription factor activity"/>
    <property type="evidence" value="ECO:0007669"/>
    <property type="project" value="UniProtKB-UniRule"/>
</dbReference>
<comment type="subcellular location">
    <subcellularLocation>
        <location evidence="1 8">Cytoplasm</location>
    </subcellularLocation>
</comment>
<dbReference type="Gene3D" id="1.10.10.10">
    <property type="entry name" value="Winged helix-like DNA-binding domain superfamily/Winged helix DNA-binding domain"/>
    <property type="match status" value="1"/>
</dbReference>
<dbReference type="InterPro" id="IPR036390">
    <property type="entry name" value="WH_DNA-bd_sf"/>
</dbReference>
<dbReference type="InterPro" id="IPR036251">
    <property type="entry name" value="Arg_repress_C_sf"/>
</dbReference>
<dbReference type="GO" id="GO:1900079">
    <property type="term" value="P:regulation of arginine biosynthetic process"/>
    <property type="evidence" value="ECO:0007669"/>
    <property type="project" value="UniProtKB-UniRule"/>
</dbReference>
<name>A0A852TUL8_9ACTN</name>
<evidence type="ECO:0000256" key="2">
    <source>
        <dbReference type="ARBA" id="ARBA00008316"/>
    </source>
</evidence>
<keyword evidence="14" id="KW-1185">Reference proteome</keyword>
<evidence type="ECO:0000256" key="5">
    <source>
        <dbReference type="ARBA" id="ARBA00023015"/>
    </source>
</evidence>
<sequence>MTGRSTDLHRTGAQEDPAPPGGDGERPAPADDGTAVPVALTKTARHARITEVLTKNDVRSQSELAKLLADSGVQVTQATLSRDLDELGAVKLRTVDGSLVYVLPGEGGERLQRARPDTLDLEHVTNARMSRLAEDLLVSAEASANMVIVRTPPGAAQYLASAIDHTDVHAILGTIAGDDTILVIARDPQGGEELASALLRLADRRP</sequence>
<dbReference type="InterPro" id="IPR020899">
    <property type="entry name" value="Arg_repress_C"/>
</dbReference>
<keyword evidence="8" id="KW-0055">Arginine biosynthesis</keyword>
<comment type="similarity">
    <text evidence="2 8">Belongs to the ArgR family.</text>
</comment>
<dbReference type="InterPro" id="IPR036388">
    <property type="entry name" value="WH-like_DNA-bd_sf"/>
</dbReference>
<dbReference type="NCBIfam" id="TIGR01529">
    <property type="entry name" value="argR_whole"/>
    <property type="match status" value="1"/>
</dbReference>
<dbReference type="SUPFAM" id="SSF55252">
    <property type="entry name" value="C-terminal domain of arginine repressor"/>
    <property type="match status" value="1"/>
</dbReference>
<evidence type="ECO:0000256" key="3">
    <source>
        <dbReference type="ARBA" id="ARBA00022490"/>
    </source>
</evidence>
<dbReference type="NCBIfam" id="NF002880">
    <property type="entry name" value="PRK03341.1"/>
    <property type="match status" value="1"/>
</dbReference>